<evidence type="ECO:0000313" key="1">
    <source>
        <dbReference type="EMBL" id="JAD92440.1"/>
    </source>
</evidence>
<organism evidence="1">
    <name type="scientific">Arundo donax</name>
    <name type="common">Giant reed</name>
    <name type="synonym">Donax arundinaceus</name>
    <dbReference type="NCBI Taxonomy" id="35708"/>
    <lineage>
        <taxon>Eukaryota</taxon>
        <taxon>Viridiplantae</taxon>
        <taxon>Streptophyta</taxon>
        <taxon>Embryophyta</taxon>
        <taxon>Tracheophyta</taxon>
        <taxon>Spermatophyta</taxon>
        <taxon>Magnoliopsida</taxon>
        <taxon>Liliopsida</taxon>
        <taxon>Poales</taxon>
        <taxon>Poaceae</taxon>
        <taxon>PACMAD clade</taxon>
        <taxon>Arundinoideae</taxon>
        <taxon>Arundineae</taxon>
        <taxon>Arundo</taxon>
    </lineage>
</organism>
<protein>
    <submittedName>
        <fullName evidence="1">Uncharacterized protein</fullName>
    </submittedName>
</protein>
<sequence>MPTNCHRQCFTTRPSSSFVLRLGEESCFNHAIGNGIRVKTVPFLPLPLCFLLHAALSASFM</sequence>
<proteinExistence type="predicted"/>
<reference evidence="1" key="1">
    <citation type="submission" date="2014-09" db="EMBL/GenBank/DDBJ databases">
        <authorList>
            <person name="Magalhaes I.L.F."/>
            <person name="Oliveira U."/>
            <person name="Santos F.R."/>
            <person name="Vidigal T.H.D.A."/>
            <person name="Brescovit A.D."/>
            <person name="Santos A.J."/>
        </authorList>
    </citation>
    <scope>NUCLEOTIDE SEQUENCE</scope>
    <source>
        <tissue evidence="1">Shoot tissue taken approximately 20 cm above the soil surface</tissue>
    </source>
</reference>
<dbReference type="EMBL" id="GBRH01205455">
    <property type="protein sequence ID" value="JAD92440.1"/>
    <property type="molecule type" value="Transcribed_RNA"/>
</dbReference>
<dbReference type="AlphaFoldDB" id="A0A0A9E3F6"/>
<reference evidence="1" key="2">
    <citation type="journal article" date="2015" name="Data Brief">
        <title>Shoot transcriptome of the giant reed, Arundo donax.</title>
        <authorList>
            <person name="Barrero R.A."/>
            <person name="Guerrero F.D."/>
            <person name="Moolhuijzen P."/>
            <person name="Goolsby J.A."/>
            <person name="Tidwell J."/>
            <person name="Bellgard S.E."/>
            <person name="Bellgard M.I."/>
        </authorList>
    </citation>
    <scope>NUCLEOTIDE SEQUENCE</scope>
    <source>
        <tissue evidence="1">Shoot tissue taken approximately 20 cm above the soil surface</tissue>
    </source>
</reference>
<name>A0A0A9E3F6_ARUDO</name>
<accession>A0A0A9E3F6</accession>